<evidence type="ECO:0000313" key="3">
    <source>
        <dbReference type="Proteomes" id="UP001385389"/>
    </source>
</evidence>
<dbReference type="PANTHER" id="PTHR40606">
    <property type="match status" value="1"/>
</dbReference>
<protein>
    <submittedName>
        <fullName evidence="2">YegP family protein</fullName>
    </submittedName>
</protein>
<dbReference type="InterPro" id="IPR051141">
    <property type="entry name" value="UPF0339_domain"/>
</dbReference>
<dbReference type="InterPro" id="IPR010879">
    <property type="entry name" value="DUF1508"/>
</dbReference>
<sequence>MAGKFERKQAKDEQWMFNLKAGNGQVILTSELYTTKAACNNGIASVQANSPLDERYERKESKRGEPYFVLKAANHQIIGKSEMYSSNAAMENGIESVKTNGSTEVIEDV</sequence>
<dbReference type="InterPro" id="IPR036913">
    <property type="entry name" value="YegP-like_sf"/>
</dbReference>
<feature type="domain" description="DUF1508" evidence="1">
    <location>
        <begin position="62"/>
        <end position="108"/>
    </location>
</feature>
<name>A0ABZ2IZ62_9BACT</name>
<dbReference type="RefSeq" id="WP_338668384.1">
    <property type="nucleotide sequence ID" value="NZ_CP146609.1"/>
</dbReference>
<dbReference type="Gene3D" id="2.30.29.80">
    <property type="match status" value="1"/>
</dbReference>
<dbReference type="SUPFAM" id="SSF160113">
    <property type="entry name" value="YegP-like"/>
    <property type="match status" value="2"/>
</dbReference>
<dbReference type="Pfam" id="PF07411">
    <property type="entry name" value="DUF1508"/>
    <property type="match status" value="2"/>
</dbReference>
<dbReference type="Proteomes" id="UP001385389">
    <property type="component" value="Chromosome"/>
</dbReference>
<feature type="domain" description="DUF1508" evidence="1">
    <location>
        <begin position="10"/>
        <end position="57"/>
    </location>
</feature>
<evidence type="ECO:0000259" key="1">
    <source>
        <dbReference type="Pfam" id="PF07411"/>
    </source>
</evidence>
<dbReference type="EMBL" id="CP146609">
    <property type="protein sequence ID" value="WWX22684.1"/>
    <property type="molecule type" value="Genomic_DNA"/>
</dbReference>
<keyword evidence="3" id="KW-1185">Reference proteome</keyword>
<organism evidence="2 3">
    <name type="scientific">Pseudodesulfovibrio methanolicus</name>
    <dbReference type="NCBI Taxonomy" id="3126690"/>
    <lineage>
        <taxon>Bacteria</taxon>
        <taxon>Pseudomonadati</taxon>
        <taxon>Thermodesulfobacteriota</taxon>
        <taxon>Desulfovibrionia</taxon>
        <taxon>Desulfovibrionales</taxon>
        <taxon>Desulfovibrionaceae</taxon>
    </lineage>
</organism>
<reference evidence="2 3" key="1">
    <citation type="submission" date="2024-03" db="EMBL/GenBank/DDBJ databases">
        <title>Phenotype and Genome Characterization of a Sulfate-Reducing Bacterium Pseudodesulfovibrio sp. strain 5S69, isolated from Petroleum Reservoir in Tatarstan (Russia).</title>
        <authorList>
            <person name="Bidzhieva S.K."/>
            <person name="Kadnikov V."/>
            <person name="Tourova T.P."/>
            <person name="Samigullina S.R."/>
            <person name="Sokolova D.S."/>
            <person name="Poltaraus A.B."/>
            <person name="Avtukh A.N."/>
            <person name="Tereshina V.M."/>
            <person name="Mardanov A.V."/>
            <person name="Nazina T.N."/>
        </authorList>
    </citation>
    <scope>NUCLEOTIDE SEQUENCE [LARGE SCALE GENOMIC DNA]</scope>
    <source>
        <strain evidence="2 3">5S69</strain>
    </source>
</reference>
<gene>
    <name evidence="2" type="ORF">V8V93_00460</name>
</gene>
<proteinExistence type="predicted"/>
<dbReference type="PANTHER" id="PTHR40606:SF1">
    <property type="entry name" value="UPF0339 PROTEIN YEGP"/>
    <property type="match status" value="1"/>
</dbReference>
<accession>A0ABZ2IZ62</accession>
<evidence type="ECO:0000313" key="2">
    <source>
        <dbReference type="EMBL" id="WWX22684.1"/>
    </source>
</evidence>